<evidence type="ECO:0000313" key="2">
    <source>
        <dbReference type="EMBL" id="KAJ1125951.1"/>
    </source>
</evidence>
<feature type="region of interest" description="Disordered" evidence="1">
    <location>
        <begin position="80"/>
        <end position="101"/>
    </location>
</feature>
<comment type="caution">
    <text evidence="2">The sequence shown here is derived from an EMBL/GenBank/DDBJ whole genome shotgun (WGS) entry which is preliminary data.</text>
</comment>
<reference evidence="2" key="1">
    <citation type="journal article" date="2022" name="bioRxiv">
        <title>Sequencing and chromosome-scale assembly of the giantPleurodeles waltlgenome.</title>
        <authorList>
            <person name="Brown T."/>
            <person name="Elewa A."/>
            <person name="Iarovenko S."/>
            <person name="Subramanian E."/>
            <person name="Araus A.J."/>
            <person name="Petzold A."/>
            <person name="Susuki M."/>
            <person name="Suzuki K.-i.T."/>
            <person name="Hayashi T."/>
            <person name="Toyoda A."/>
            <person name="Oliveira C."/>
            <person name="Osipova E."/>
            <person name="Leigh N.D."/>
            <person name="Simon A."/>
            <person name="Yun M.H."/>
        </authorList>
    </citation>
    <scope>NUCLEOTIDE SEQUENCE</scope>
    <source>
        <strain evidence="2">20211129_DDA</strain>
        <tissue evidence="2">Liver</tissue>
    </source>
</reference>
<accession>A0AAV7PEZ2</accession>
<evidence type="ECO:0000256" key="1">
    <source>
        <dbReference type="SAM" id="MobiDB-lite"/>
    </source>
</evidence>
<proteinExistence type="predicted"/>
<feature type="compositionally biased region" description="Polar residues" evidence="1">
    <location>
        <begin position="145"/>
        <end position="156"/>
    </location>
</feature>
<dbReference type="Proteomes" id="UP001066276">
    <property type="component" value="Chromosome 7"/>
</dbReference>
<feature type="region of interest" description="Disordered" evidence="1">
    <location>
        <begin position="122"/>
        <end position="187"/>
    </location>
</feature>
<name>A0AAV7PEZ2_PLEWA</name>
<organism evidence="2 3">
    <name type="scientific">Pleurodeles waltl</name>
    <name type="common">Iberian ribbed newt</name>
    <dbReference type="NCBI Taxonomy" id="8319"/>
    <lineage>
        <taxon>Eukaryota</taxon>
        <taxon>Metazoa</taxon>
        <taxon>Chordata</taxon>
        <taxon>Craniata</taxon>
        <taxon>Vertebrata</taxon>
        <taxon>Euteleostomi</taxon>
        <taxon>Amphibia</taxon>
        <taxon>Batrachia</taxon>
        <taxon>Caudata</taxon>
        <taxon>Salamandroidea</taxon>
        <taxon>Salamandridae</taxon>
        <taxon>Pleurodelinae</taxon>
        <taxon>Pleurodeles</taxon>
    </lineage>
</organism>
<keyword evidence="3" id="KW-1185">Reference proteome</keyword>
<sequence>MPWDLGATRGLGHEDSHLEALCLTVRLPRSPGLGGWKTKPKMGLPPWGPVGAPEHKLAGEDSPGLLDYQAWAHQGTAGWRKGATAPETGRGLGPGQSSLNTAIHESTPRTLCQASCHLVEQKMKSSSGVPTPGPAEAQPGHRNPNRQGQPPQTQWTFRPKPLREAEAEGRGCLPLDPAGARGPVGVL</sequence>
<protein>
    <submittedName>
        <fullName evidence="2">Uncharacterized protein</fullName>
    </submittedName>
</protein>
<evidence type="ECO:0000313" key="3">
    <source>
        <dbReference type="Proteomes" id="UP001066276"/>
    </source>
</evidence>
<dbReference type="EMBL" id="JANPWB010000011">
    <property type="protein sequence ID" value="KAJ1125951.1"/>
    <property type="molecule type" value="Genomic_DNA"/>
</dbReference>
<dbReference type="AlphaFoldDB" id="A0AAV7PEZ2"/>
<gene>
    <name evidence="2" type="ORF">NDU88_004364</name>
</gene>